<evidence type="ECO:0000256" key="5">
    <source>
        <dbReference type="ARBA" id="ARBA00022857"/>
    </source>
</evidence>
<dbReference type="GO" id="GO:0046452">
    <property type="term" value="P:dihydrofolate metabolic process"/>
    <property type="evidence" value="ECO:0007669"/>
    <property type="project" value="TreeGrafter"/>
</dbReference>
<dbReference type="Pfam" id="PF00186">
    <property type="entry name" value="DHFR_1"/>
    <property type="match status" value="1"/>
</dbReference>
<keyword evidence="4" id="KW-0554">One-carbon metabolism</keyword>
<dbReference type="InterPro" id="IPR017925">
    <property type="entry name" value="DHFR_CS"/>
</dbReference>
<dbReference type="UniPathway" id="UPA00077">
    <property type="reaction ID" value="UER00158"/>
</dbReference>
<comment type="function">
    <text evidence="7">Key enzyme in folate metabolism. Catalyzes an essential reaction for de novo glycine and purine synthesis, and for DNA precursor synthesis.</text>
</comment>
<dbReference type="GO" id="GO:0004146">
    <property type="term" value="F:dihydrofolate reductase activity"/>
    <property type="evidence" value="ECO:0007669"/>
    <property type="project" value="UniProtKB-EC"/>
</dbReference>
<keyword evidence="5" id="KW-0521">NADP</keyword>
<evidence type="ECO:0000256" key="1">
    <source>
        <dbReference type="ARBA" id="ARBA00004903"/>
    </source>
</evidence>
<dbReference type="Gene3D" id="3.40.430.10">
    <property type="entry name" value="Dihydrofolate Reductase, subunit A"/>
    <property type="match status" value="1"/>
</dbReference>
<name>A0A806K2M1_9BACT</name>
<dbReference type="AlphaFoldDB" id="A0A806K2M1"/>
<evidence type="ECO:0000256" key="2">
    <source>
        <dbReference type="ARBA" id="ARBA00009539"/>
    </source>
</evidence>
<dbReference type="SUPFAM" id="SSF53597">
    <property type="entry name" value="Dihydrofolate reductase-like"/>
    <property type="match status" value="1"/>
</dbReference>
<feature type="domain" description="DHFR" evidence="9">
    <location>
        <begin position="1"/>
        <end position="148"/>
    </location>
</feature>
<dbReference type="PIRSF" id="PIRSF000194">
    <property type="entry name" value="DHFR"/>
    <property type="match status" value="1"/>
</dbReference>
<sequence length="148" mass="16659">MIAAVAENGVIGKDNKLPWHLPEDLRLFKKTTMGHPIIMGRKNFESIGKPLPGRTNIVLTRNPNFAAEGIVKAASLKEAFEIAGNSEECFVIGGAEVYKEALPFCQKLYITRVHGIFEGDVYMPEFEKDFRASCITHNQGFDFEIWLR</sequence>
<evidence type="ECO:0000256" key="4">
    <source>
        <dbReference type="ARBA" id="ARBA00022563"/>
    </source>
</evidence>
<dbReference type="InterPro" id="IPR001796">
    <property type="entry name" value="DHFR_dom"/>
</dbReference>
<dbReference type="PANTHER" id="PTHR48069">
    <property type="entry name" value="DIHYDROFOLATE REDUCTASE"/>
    <property type="match status" value="1"/>
</dbReference>
<dbReference type="EMBL" id="JQ844288">
    <property type="protein sequence ID" value="AGS54318.1"/>
    <property type="molecule type" value="Genomic_DNA"/>
</dbReference>
<evidence type="ECO:0000313" key="10">
    <source>
        <dbReference type="EMBL" id="AGS54318.1"/>
    </source>
</evidence>
<protein>
    <recommendedName>
        <fullName evidence="3">dihydrofolate reductase</fullName>
        <ecNumber evidence="3">1.5.1.3</ecNumber>
    </recommendedName>
</protein>
<dbReference type="GO" id="GO:0046655">
    <property type="term" value="P:folic acid metabolic process"/>
    <property type="evidence" value="ECO:0007669"/>
    <property type="project" value="TreeGrafter"/>
</dbReference>
<dbReference type="PANTHER" id="PTHR48069:SF3">
    <property type="entry name" value="DIHYDROFOLATE REDUCTASE"/>
    <property type="match status" value="1"/>
</dbReference>
<comment type="similarity">
    <text evidence="2 8">Belongs to the dihydrofolate reductase family.</text>
</comment>
<evidence type="ECO:0000256" key="7">
    <source>
        <dbReference type="ARBA" id="ARBA00025067"/>
    </source>
</evidence>
<dbReference type="InterPro" id="IPR012259">
    <property type="entry name" value="DHFR"/>
</dbReference>
<dbReference type="GO" id="GO:0006730">
    <property type="term" value="P:one-carbon metabolic process"/>
    <property type="evidence" value="ECO:0007669"/>
    <property type="project" value="UniProtKB-KW"/>
</dbReference>
<dbReference type="EC" id="1.5.1.3" evidence="3"/>
<evidence type="ECO:0000256" key="3">
    <source>
        <dbReference type="ARBA" id="ARBA00012856"/>
    </source>
</evidence>
<dbReference type="InterPro" id="IPR024072">
    <property type="entry name" value="DHFR-like_dom_sf"/>
</dbReference>
<evidence type="ECO:0000256" key="6">
    <source>
        <dbReference type="ARBA" id="ARBA00023002"/>
    </source>
</evidence>
<dbReference type="FunFam" id="3.40.430.10:FF:000001">
    <property type="entry name" value="Dihydrofolate reductase"/>
    <property type="match status" value="1"/>
</dbReference>
<dbReference type="GO" id="GO:0070401">
    <property type="term" value="F:NADP+ binding"/>
    <property type="evidence" value="ECO:0007669"/>
    <property type="project" value="UniProtKB-ARBA"/>
</dbReference>
<evidence type="ECO:0000256" key="8">
    <source>
        <dbReference type="RuleBase" id="RU004474"/>
    </source>
</evidence>
<dbReference type="PROSITE" id="PS00075">
    <property type="entry name" value="DHFR_1"/>
    <property type="match status" value="1"/>
</dbReference>
<comment type="pathway">
    <text evidence="1">Cofactor biosynthesis; tetrahydrofolate biosynthesis; 5,6,7,8-tetrahydrofolate from 7,8-dihydrofolate: step 1/1.</text>
</comment>
<dbReference type="GO" id="GO:0046654">
    <property type="term" value="P:tetrahydrofolate biosynthetic process"/>
    <property type="evidence" value="ECO:0007669"/>
    <property type="project" value="UniProtKB-UniPathway"/>
</dbReference>
<accession>A0A806K2M1</accession>
<evidence type="ECO:0000259" key="9">
    <source>
        <dbReference type="PROSITE" id="PS51330"/>
    </source>
</evidence>
<proteinExistence type="inferred from homology"/>
<organism evidence="10">
    <name type="scientific">uncultured bacterium contig00111</name>
    <dbReference type="NCBI Taxonomy" id="1181575"/>
    <lineage>
        <taxon>Bacteria</taxon>
        <taxon>environmental samples</taxon>
    </lineage>
</organism>
<dbReference type="CDD" id="cd00209">
    <property type="entry name" value="DHFR"/>
    <property type="match status" value="1"/>
</dbReference>
<dbReference type="PRINTS" id="PR00070">
    <property type="entry name" value="DHFR"/>
</dbReference>
<dbReference type="GO" id="GO:0005829">
    <property type="term" value="C:cytosol"/>
    <property type="evidence" value="ECO:0007669"/>
    <property type="project" value="TreeGrafter"/>
</dbReference>
<reference evidence="10" key="1">
    <citation type="submission" date="2012-03" db="EMBL/GenBank/DDBJ databases">
        <title>Functional metagenomics reveals considerable lignocellulase gene clusters in the gut microbiome of a wood-feeding higher termite.</title>
        <authorList>
            <person name="Liu N."/>
        </authorList>
    </citation>
    <scope>NUCLEOTIDE SEQUENCE</scope>
</reference>
<dbReference type="PROSITE" id="PS51330">
    <property type="entry name" value="DHFR_2"/>
    <property type="match status" value="1"/>
</dbReference>
<keyword evidence="6 10" id="KW-0560">Oxidoreductase</keyword>